<comment type="caution">
    <text evidence="1">The sequence shown here is derived from an EMBL/GenBank/DDBJ whole genome shotgun (WGS) entry which is preliminary data.</text>
</comment>
<dbReference type="InterPro" id="IPR032675">
    <property type="entry name" value="LRR_dom_sf"/>
</dbReference>
<evidence type="ECO:0008006" key="3">
    <source>
        <dbReference type="Google" id="ProtNLM"/>
    </source>
</evidence>
<dbReference type="EMBL" id="AYKW01000056">
    <property type="protein sequence ID" value="PIL24729.1"/>
    <property type="molecule type" value="Genomic_DNA"/>
</dbReference>
<organism evidence="1 2">
    <name type="scientific">Ganoderma sinense ZZ0214-1</name>
    <dbReference type="NCBI Taxonomy" id="1077348"/>
    <lineage>
        <taxon>Eukaryota</taxon>
        <taxon>Fungi</taxon>
        <taxon>Dikarya</taxon>
        <taxon>Basidiomycota</taxon>
        <taxon>Agaricomycotina</taxon>
        <taxon>Agaricomycetes</taxon>
        <taxon>Polyporales</taxon>
        <taxon>Polyporaceae</taxon>
        <taxon>Ganoderma</taxon>
    </lineage>
</organism>
<accession>A0A2G8RT96</accession>
<dbReference type="SUPFAM" id="SSF52047">
    <property type="entry name" value="RNI-like"/>
    <property type="match status" value="1"/>
</dbReference>
<sequence>MDNLRSLKLRLPTPLGHNALDSATRSFDALRDVSLDCKQASLDDAIAFLRAISSPHLESVRLDHCECPTSSLATSLLEFCTVLHNKFRSTVRSISLSVTPIGSPIVFEHPLVKYLEPLLHIHELAEFRFAISRTSRNVSIPVPESNLVSIAESWPRLSHLGLNYDPADEPPTVWTISTFAWRCPSLTTLNLPCIDARDVAFASLDSPHPSLISFGIFDGGWDSLIPEPGNLAKFLKALFPKVVLEQPQLGAEQWTQTVECLEKLQAVVGS</sequence>
<gene>
    <name evidence="1" type="ORF">GSI_12615</name>
</gene>
<name>A0A2G8RT96_9APHY</name>
<evidence type="ECO:0000313" key="2">
    <source>
        <dbReference type="Proteomes" id="UP000230002"/>
    </source>
</evidence>
<keyword evidence="2" id="KW-1185">Reference proteome</keyword>
<protein>
    <recommendedName>
        <fullName evidence="3">F-box domain-containing protein</fullName>
    </recommendedName>
</protein>
<evidence type="ECO:0000313" key="1">
    <source>
        <dbReference type="EMBL" id="PIL24729.1"/>
    </source>
</evidence>
<dbReference type="AlphaFoldDB" id="A0A2G8RT96"/>
<dbReference type="Gene3D" id="3.80.10.10">
    <property type="entry name" value="Ribonuclease Inhibitor"/>
    <property type="match status" value="1"/>
</dbReference>
<dbReference type="OrthoDB" id="2752751at2759"/>
<proteinExistence type="predicted"/>
<reference evidence="1 2" key="1">
    <citation type="journal article" date="2015" name="Sci. Rep.">
        <title>Chromosome-level genome map provides insights into diverse defense mechanisms in the medicinal fungus Ganoderma sinense.</title>
        <authorList>
            <person name="Zhu Y."/>
            <person name="Xu J."/>
            <person name="Sun C."/>
            <person name="Zhou S."/>
            <person name="Xu H."/>
            <person name="Nelson D.R."/>
            <person name="Qian J."/>
            <person name="Song J."/>
            <person name="Luo H."/>
            <person name="Xiang L."/>
            <person name="Li Y."/>
            <person name="Xu Z."/>
            <person name="Ji A."/>
            <person name="Wang L."/>
            <person name="Lu S."/>
            <person name="Hayward A."/>
            <person name="Sun W."/>
            <person name="Li X."/>
            <person name="Schwartz D.C."/>
            <person name="Wang Y."/>
            <person name="Chen S."/>
        </authorList>
    </citation>
    <scope>NUCLEOTIDE SEQUENCE [LARGE SCALE GENOMIC DNA]</scope>
    <source>
        <strain evidence="1 2">ZZ0214-1</strain>
    </source>
</reference>
<dbReference type="Proteomes" id="UP000230002">
    <property type="component" value="Unassembled WGS sequence"/>
</dbReference>